<reference evidence="2 3" key="1">
    <citation type="submission" date="2016-09" db="EMBL/GenBank/DDBJ databases">
        <title>Draft genome sequence for the type strain of Desulfuribacillus alkaliarsenatis AHT28, an obligately anaerobic, sulfidogenic bacterium isolated from Russian soda lake sediments.</title>
        <authorList>
            <person name="Abin C.A."/>
            <person name="Hollibaugh J.T."/>
        </authorList>
    </citation>
    <scope>NUCLEOTIDE SEQUENCE [LARGE SCALE GENOMIC DNA]</scope>
    <source>
        <strain evidence="2 3">AHT28</strain>
    </source>
</reference>
<organism evidence="2 3">
    <name type="scientific">Desulfuribacillus alkaliarsenatis</name>
    <dbReference type="NCBI Taxonomy" id="766136"/>
    <lineage>
        <taxon>Bacteria</taxon>
        <taxon>Bacillati</taxon>
        <taxon>Bacillota</taxon>
        <taxon>Desulfuribacillia</taxon>
        <taxon>Desulfuribacillales</taxon>
        <taxon>Desulfuribacillaceae</taxon>
        <taxon>Desulfuribacillus</taxon>
    </lineage>
</organism>
<gene>
    <name evidence="2" type="ORF">BHF68_10890</name>
</gene>
<dbReference type="EMBL" id="MIJE01000034">
    <property type="protein sequence ID" value="OEF95890.1"/>
    <property type="molecule type" value="Genomic_DNA"/>
</dbReference>
<dbReference type="InterPro" id="IPR013766">
    <property type="entry name" value="Thioredoxin_domain"/>
</dbReference>
<keyword evidence="3" id="KW-1185">Reference proteome</keyword>
<dbReference type="Proteomes" id="UP000094296">
    <property type="component" value="Unassembled WGS sequence"/>
</dbReference>
<name>A0A1E5FZ88_9FIRM</name>
<evidence type="ECO:0000259" key="1">
    <source>
        <dbReference type="Pfam" id="PF00085"/>
    </source>
</evidence>
<dbReference type="STRING" id="766136.BHF68_10890"/>
<evidence type="ECO:0000313" key="3">
    <source>
        <dbReference type="Proteomes" id="UP000094296"/>
    </source>
</evidence>
<evidence type="ECO:0000313" key="2">
    <source>
        <dbReference type="EMBL" id="OEF95890.1"/>
    </source>
</evidence>
<dbReference type="InterPro" id="IPR036249">
    <property type="entry name" value="Thioredoxin-like_sf"/>
</dbReference>
<accession>A0A1E5FZ88</accession>
<dbReference type="Pfam" id="PF00085">
    <property type="entry name" value="Thioredoxin"/>
    <property type="match status" value="1"/>
</dbReference>
<sequence length="72" mass="8719">MYNNLIKDEQYQNIAFIKVDANNRANQEFVNYYQIRFVPTLYTYNAEGERVWEYVGPIDEDTFRTKLDEILN</sequence>
<dbReference type="AlphaFoldDB" id="A0A1E5FZ88"/>
<dbReference type="Gene3D" id="3.40.30.10">
    <property type="entry name" value="Glutaredoxin"/>
    <property type="match status" value="1"/>
</dbReference>
<feature type="domain" description="Thioredoxin" evidence="1">
    <location>
        <begin position="9"/>
        <end position="68"/>
    </location>
</feature>
<comment type="caution">
    <text evidence="2">The sequence shown here is derived from an EMBL/GenBank/DDBJ whole genome shotgun (WGS) entry which is preliminary data.</text>
</comment>
<dbReference type="SUPFAM" id="SSF52833">
    <property type="entry name" value="Thioredoxin-like"/>
    <property type="match status" value="1"/>
</dbReference>
<proteinExistence type="predicted"/>
<dbReference type="CDD" id="cd02947">
    <property type="entry name" value="TRX_family"/>
    <property type="match status" value="1"/>
</dbReference>
<protein>
    <recommendedName>
        <fullName evidence="1">Thioredoxin domain-containing protein</fullName>
    </recommendedName>
</protein>